<proteinExistence type="predicted"/>
<dbReference type="EMBL" id="VSRR010053803">
    <property type="protein sequence ID" value="MPC80358.1"/>
    <property type="molecule type" value="Genomic_DNA"/>
</dbReference>
<protein>
    <submittedName>
        <fullName evidence="1">Uncharacterized protein</fullName>
    </submittedName>
</protein>
<gene>
    <name evidence="1" type="ORF">E2C01_074936</name>
</gene>
<accession>A0A5B7IHS6</accession>
<evidence type="ECO:0000313" key="1">
    <source>
        <dbReference type="EMBL" id="MPC80358.1"/>
    </source>
</evidence>
<organism evidence="1 2">
    <name type="scientific">Portunus trituberculatus</name>
    <name type="common">Swimming crab</name>
    <name type="synonym">Neptunus trituberculatus</name>
    <dbReference type="NCBI Taxonomy" id="210409"/>
    <lineage>
        <taxon>Eukaryota</taxon>
        <taxon>Metazoa</taxon>
        <taxon>Ecdysozoa</taxon>
        <taxon>Arthropoda</taxon>
        <taxon>Crustacea</taxon>
        <taxon>Multicrustacea</taxon>
        <taxon>Malacostraca</taxon>
        <taxon>Eumalacostraca</taxon>
        <taxon>Eucarida</taxon>
        <taxon>Decapoda</taxon>
        <taxon>Pleocyemata</taxon>
        <taxon>Brachyura</taxon>
        <taxon>Eubrachyura</taxon>
        <taxon>Portunoidea</taxon>
        <taxon>Portunidae</taxon>
        <taxon>Portuninae</taxon>
        <taxon>Portunus</taxon>
    </lineage>
</organism>
<keyword evidence="2" id="KW-1185">Reference proteome</keyword>
<name>A0A5B7IHS6_PORTR</name>
<evidence type="ECO:0000313" key="2">
    <source>
        <dbReference type="Proteomes" id="UP000324222"/>
    </source>
</evidence>
<dbReference type="Proteomes" id="UP000324222">
    <property type="component" value="Unassembled WGS sequence"/>
</dbReference>
<reference evidence="1 2" key="1">
    <citation type="submission" date="2019-05" db="EMBL/GenBank/DDBJ databases">
        <title>Another draft genome of Portunus trituberculatus and its Hox gene families provides insights of decapod evolution.</title>
        <authorList>
            <person name="Jeong J.-H."/>
            <person name="Song I."/>
            <person name="Kim S."/>
            <person name="Choi T."/>
            <person name="Kim D."/>
            <person name="Ryu S."/>
            <person name="Kim W."/>
        </authorList>
    </citation>
    <scope>NUCLEOTIDE SEQUENCE [LARGE SCALE GENOMIC DNA]</scope>
    <source>
        <tissue evidence="1">Muscle</tissue>
    </source>
</reference>
<dbReference type="AlphaFoldDB" id="A0A5B7IHS6"/>
<comment type="caution">
    <text evidence="1">The sequence shown here is derived from an EMBL/GenBank/DDBJ whole genome shotgun (WGS) entry which is preliminary data.</text>
</comment>
<sequence length="88" mass="9529">MGTKTKSEYLGVKGTKNARSVPITFPAFPAGPTLKSPSGYTRMARRSTEVSRVAGTCYARHTSHFICMAAVIQFGPFCQPLATTLEPF</sequence>